<dbReference type="Proteomes" id="UP000233556">
    <property type="component" value="Unassembled WGS sequence"/>
</dbReference>
<dbReference type="EMBL" id="KZ506938">
    <property type="protein sequence ID" value="PKU37897.1"/>
    <property type="molecule type" value="Genomic_DNA"/>
</dbReference>
<dbReference type="PRINTS" id="PR01345">
    <property type="entry name" value="CERVTRCPTASE"/>
</dbReference>
<sequence length="76" mass="8768">MKFNQAKCKVLHLGHGNPRHKYRLGREWIESSTEEKDLGMFVDEKLNGTQKCVLATQKSNRILGCTNRSMASRSRF</sequence>
<protein>
    <recommendedName>
        <fullName evidence="3">Rna-directed dna polymerase from mobile element jockey-like</fullName>
    </recommendedName>
</protein>
<reference evidence="2" key="1">
    <citation type="submission" date="2017-11" db="EMBL/GenBank/DDBJ databases">
        <authorList>
            <person name="Lima N.C."/>
            <person name="Parody-Merino A.M."/>
            <person name="Battley P.F."/>
            <person name="Fidler A.E."/>
            <person name="Prosdocimi F."/>
        </authorList>
    </citation>
    <scope>NUCLEOTIDE SEQUENCE [LARGE SCALE GENOMIC DNA]</scope>
</reference>
<name>A0A2I0TVS2_LIMLA</name>
<evidence type="ECO:0000313" key="1">
    <source>
        <dbReference type="EMBL" id="PKU37897.1"/>
    </source>
</evidence>
<reference evidence="2" key="2">
    <citation type="submission" date="2017-12" db="EMBL/GenBank/DDBJ databases">
        <title>Genome sequence of the Bar-tailed Godwit (Limosa lapponica baueri).</title>
        <authorList>
            <person name="Lima N.C.B."/>
            <person name="Parody-Merino A.M."/>
            <person name="Battley P.F."/>
            <person name="Fidler A.E."/>
            <person name="Prosdocimi F."/>
        </authorList>
    </citation>
    <scope>NUCLEOTIDE SEQUENCE [LARGE SCALE GENOMIC DNA]</scope>
</reference>
<gene>
    <name evidence="1" type="ORF">llap_11803</name>
</gene>
<organism evidence="1 2">
    <name type="scientific">Limosa lapponica baueri</name>
    <dbReference type="NCBI Taxonomy" id="1758121"/>
    <lineage>
        <taxon>Eukaryota</taxon>
        <taxon>Metazoa</taxon>
        <taxon>Chordata</taxon>
        <taxon>Craniata</taxon>
        <taxon>Vertebrata</taxon>
        <taxon>Euteleostomi</taxon>
        <taxon>Archelosauria</taxon>
        <taxon>Archosauria</taxon>
        <taxon>Dinosauria</taxon>
        <taxon>Saurischia</taxon>
        <taxon>Theropoda</taxon>
        <taxon>Coelurosauria</taxon>
        <taxon>Aves</taxon>
        <taxon>Neognathae</taxon>
        <taxon>Neoaves</taxon>
        <taxon>Charadriiformes</taxon>
        <taxon>Scolopacidae</taxon>
        <taxon>Limosa</taxon>
    </lineage>
</organism>
<accession>A0A2I0TVS2</accession>
<dbReference type="OrthoDB" id="73680at2759"/>
<keyword evidence="2" id="KW-1185">Reference proteome</keyword>
<dbReference type="PANTHER" id="PTHR33332">
    <property type="entry name" value="REVERSE TRANSCRIPTASE DOMAIN-CONTAINING PROTEIN"/>
    <property type="match status" value="1"/>
</dbReference>
<evidence type="ECO:0008006" key="3">
    <source>
        <dbReference type="Google" id="ProtNLM"/>
    </source>
</evidence>
<evidence type="ECO:0000313" key="2">
    <source>
        <dbReference type="Proteomes" id="UP000233556"/>
    </source>
</evidence>
<proteinExistence type="predicted"/>
<dbReference type="AlphaFoldDB" id="A0A2I0TVS2"/>